<keyword evidence="4" id="KW-1185">Reference proteome</keyword>
<evidence type="ECO:0000256" key="2">
    <source>
        <dbReference type="SAM" id="MobiDB-lite"/>
    </source>
</evidence>
<protein>
    <submittedName>
        <fullName evidence="3">Uncharacterized protein</fullName>
    </submittedName>
</protein>
<feature type="coiled-coil region" evidence="1">
    <location>
        <begin position="88"/>
        <end position="150"/>
    </location>
</feature>
<dbReference type="AlphaFoldDB" id="A0A1Q9DD84"/>
<feature type="coiled-coil region" evidence="1">
    <location>
        <begin position="185"/>
        <end position="219"/>
    </location>
</feature>
<comment type="caution">
    <text evidence="3">The sequence shown here is derived from an EMBL/GenBank/DDBJ whole genome shotgun (WGS) entry which is preliminary data.</text>
</comment>
<keyword evidence="1" id="KW-0175">Coiled coil</keyword>
<feature type="region of interest" description="Disordered" evidence="2">
    <location>
        <begin position="254"/>
        <end position="286"/>
    </location>
</feature>
<proteinExistence type="predicted"/>
<evidence type="ECO:0000313" key="4">
    <source>
        <dbReference type="Proteomes" id="UP000186817"/>
    </source>
</evidence>
<dbReference type="OrthoDB" id="10450049at2759"/>
<evidence type="ECO:0000256" key="1">
    <source>
        <dbReference type="SAM" id="Coils"/>
    </source>
</evidence>
<feature type="region of interest" description="Disordered" evidence="2">
    <location>
        <begin position="404"/>
        <end position="451"/>
    </location>
</feature>
<feature type="compositionally biased region" description="Pro residues" evidence="2">
    <location>
        <begin position="433"/>
        <end position="451"/>
    </location>
</feature>
<reference evidence="3 4" key="1">
    <citation type="submission" date="2016-02" db="EMBL/GenBank/DDBJ databases">
        <title>Genome analysis of coral dinoflagellate symbionts highlights evolutionary adaptations to a symbiotic lifestyle.</title>
        <authorList>
            <person name="Aranda M."/>
            <person name="Li Y."/>
            <person name="Liew Y.J."/>
            <person name="Baumgarten S."/>
            <person name="Simakov O."/>
            <person name="Wilson M."/>
            <person name="Piel J."/>
            <person name="Ashoor H."/>
            <person name="Bougouffa S."/>
            <person name="Bajic V.B."/>
            <person name="Ryu T."/>
            <person name="Ravasi T."/>
            <person name="Bayer T."/>
            <person name="Micklem G."/>
            <person name="Kim H."/>
            <person name="Bhak J."/>
            <person name="Lajeunesse T.C."/>
            <person name="Voolstra C.R."/>
        </authorList>
    </citation>
    <scope>NUCLEOTIDE SEQUENCE [LARGE SCALE GENOMIC DNA]</scope>
    <source>
        <strain evidence="3 4">CCMP2467</strain>
    </source>
</reference>
<name>A0A1Q9DD84_SYMMI</name>
<sequence>MSQVMFQSFLRANLDTGAANGIGVRRLPGSSVSSPHAEGSFCWRDMAAGLGTLHAGPADHAEAQDMLEAPGQQTALAVPDSHRPEDDMDDELDKSRRLDRMRKQLEEQQRQLEERARQLLQGQRLHQDDLQELETYQKQQLQQFDEQQEQMQRGSELSSEDLVSLELPATSLPVISEHPEYHHEISLLDEMQQQQMQELQRLQQQWQHEQEQLQQKLQETLWLPEERRCEKPLQDDEESTLELPAETCLQLAPPLRQDQNEPEPAQLSQEPEPEKQRHQRADAPAETLPHAEAMAEANADGEVFTEQETDTVERVRPGLEHLDAALAALQKSYRSSHHSAYEQHTSFLDKISQFDQRCLALVTPTELSSMPQTSSAGASTEQGGLSSDVLQLGSLVEKLTDFIGMSSKPTDKEAPVSPSPQERVTLSGGRRWPPGPQVRPGPPAPGPESAE</sequence>
<gene>
    <name evidence="3" type="ORF">AK812_SmicGene24986</name>
</gene>
<dbReference type="EMBL" id="LSRX01000594">
    <property type="protein sequence ID" value="OLP93129.1"/>
    <property type="molecule type" value="Genomic_DNA"/>
</dbReference>
<organism evidence="3 4">
    <name type="scientific">Symbiodinium microadriaticum</name>
    <name type="common">Dinoflagellate</name>
    <name type="synonym">Zooxanthella microadriatica</name>
    <dbReference type="NCBI Taxonomy" id="2951"/>
    <lineage>
        <taxon>Eukaryota</taxon>
        <taxon>Sar</taxon>
        <taxon>Alveolata</taxon>
        <taxon>Dinophyceae</taxon>
        <taxon>Suessiales</taxon>
        <taxon>Symbiodiniaceae</taxon>
        <taxon>Symbiodinium</taxon>
    </lineage>
</organism>
<evidence type="ECO:0000313" key="3">
    <source>
        <dbReference type="EMBL" id="OLP93129.1"/>
    </source>
</evidence>
<feature type="compositionally biased region" description="Basic and acidic residues" evidence="2">
    <location>
        <begin position="272"/>
        <end position="283"/>
    </location>
</feature>
<accession>A0A1Q9DD84</accession>
<dbReference type="Proteomes" id="UP000186817">
    <property type="component" value="Unassembled WGS sequence"/>
</dbReference>